<dbReference type="InterPro" id="IPR018495">
    <property type="entry name" value="Succ_DH_cyt_bsu_CS"/>
</dbReference>
<dbReference type="RefSeq" id="XP_066827127.1">
    <property type="nucleotide sequence ID" value="XM_066971827.1"/>
</dbReference>
<keyword evidence="4" id="KW-0479">Metal-binding</keyword>
<keyword evidence="2" id="KW-0349">Heme</keyword>
<dbReference type="InterPro" id="IPR014314">
    <property type="entry name" value="Succ_DH_cytb556"/>
</dbReference>
<comment type="subcellular location">
    <subcellularLocation>
        <location evidence="1">Membrane</location>
        <topology evidence="1">Multi-pass membrane protein</topology>
    </subcellularLocation>
</comment>
<proteinExistence type="predicted"/>
<dbReference type="PANTHER" id="PTHR10978:SF5">
    <property type="entry name" value="SUCCINATE DEHYDROGENASE CYTOCHROME B560 SUBUNIT, MITOCHONDRIAL"/>
    <property type="match status" value="1"/>
</dbReference>
<dbReference type="NCBIfam" id="TIGR02970">
    <property type="entry name" value="succ_dehyd_cytB"/>
    <property type="match status" value="1"/>
</dbReference>
<evidence type="ECO:0000256" key="4">
    <source>
        <dbReference type="ARBA" id="ARBA00022723"/>
    </source>
</evidence>
<sequence length="176" mass="19219">MIARPSFKTALPTTTSLLVSSPSSLIKSRSISTVNTAQNEEQEILVEQRKNRPVSPHLQIYQPQLTWVLSSFHRITGVALAAAFYGVTCTFAATSVLGVHFDTQSLVSAFASLPVAVQYGAKAVAAYPFVFHCLNGVRHLVWDFGKELTIPGVYRTGYTVLGLTALLGTYVAFFYQ</sequence>
<evidence type="ECO:0000256" key="8">
    <source>
        <dbReference type="SAM" id="Phobius"/>
    </source>
</evidence>
<dbReference type="Proteomes" id="UP001497383">
    <property type="component" value="Chromosome 1"/>
</dbReference>
<dbReference type="Pfam" id="PF01127">
    <property type="entry name" value="Sdh_cyt"/>
    <property type="match status" value="1"/>
</dbReference>
<evidence type="ECO:0000256" key="5">
    <source>
        <dbReference type="ARBA" id="ARBA00022989"/>
    </source>
</evidence>
<dbReference type="PANTHER" id="PTHR10978">
    <property type="entry name" value="SUCCINATE DEHYDROGENASE CYTOCHROME B560 SUBUNIT"/>
    <property type="match status" value="1"/>
</dbReference>
<evidence type="ECO:0000313" key="9">
    <source>
        <dbReference type="EMBL" id="CAK9435462.1"/>
    </source>
</evidence>
<keyword evidence="7 8" id="KW-0472">Membrane</keyword>
<evidence type="ECO:0000256" key="1">
    <source>
        <dbReference type="ARBA" id="ARBA00004141"/>
    </source>
</evidence>
<reference evidence="9 10" key="1">
    <citation type="submission" date="2024-03" db="EMBL/GenBank/DDBJ databases">
        <authorList>
            <person name="Brejova B."/>
        </authorList>
    </citation>
    <scope>NUCLEOTIDE SEQUENCE [LARGE SCALE GENOMIC DNA]</scope>
    <source>
        <strain evidence="9 10">CBS 14171</strain>
    </source>
</reference>
<gene>
    <name evidence="9" type="ORF">LODBEIA_P01890</name>
</gene>
<organism evidence="9 10">
    <name type="scientific">Lodderomyces beijingensis</name>
    <dbReference type="NCBI Taxonomy" id="1775926"/>
    <lineage>
        <taxon>Eukaryota</taxon>
        <taxon>Fungi</taxon>
        <taxon>Dikarya</taxon>
        <taxon>Ascomycota</taxon>
        <taxon>Saccharomycotina</taxon>
        <taxon>Pichiomycetes</taxon>
        <taxon>Debaryomycetaceae</taxon>
        <taxon>Candida/Lodderomyces clade</taxon>
        <taxon>Lodderomyces</taxon>
    </lineage>
</organism>
<evidence type="ECO:0000256" key="6">
    <source>
        <dbReference type="ARBA" id="ARBA00023004"/>
    </source>
</evidence>
<evidence type="ECO:0000256" key="2">
    <source>
        <dbReference type="ARBA" id="ARBA00022617"/>
    </source>
</evidence>
<name>A0ABP0ZCR8_9ASCO</name>
<feature type="transmembrane region" description="Helical" evidence="8">
    <location>
        <begin position="78"/>
        <end position="101"/>
    </location>
</feature>
<accession>A0ABP0ZCR8</accession>
<keyword evidence="5 8" id="KW-1133">Transmembrane helix</keyword>
<dbReference type="CDD" id="cd03499">
    <property type="entry name" value="SQR_TypeC_SdhC"/>
    <property type="match status" value="1"/>
</dbReference>
<evidence type="ECO:0000313" key="10">
    <source>
        <dbReference type="Proteomes" id="UP001497383"/>
    </source>
</evidence>
<keyword evidence="10" id="KW-1185">Reference proteome</keyword>
<keyword evidence="3 8" id="KW-0812">Transmembrane</keyword>
<dbReference type="PROSITE" id="PS01000">
    <property type="entry name" value="SDH_CYT_1"/>
    <property type="match status" value="1"/>
</dbReference>
<evidence type="ECO:0000256" key="7">
    <source>
        <dbReference type="ARBA" id="ARBA00023136"/>
    </source>
</evidence>
<dbReference type="PROSITE" id="PS01001">
    <property type="entry name" value="SDH_CYT_2"/>
    <property type="match status" value="1"/>
</dbReference>
<dbReference type="InterPro" id="IPR034804">
    <property type="entry name" value="SQR/QFR_C/D"/>
</dbReference>
<dbReference type="GeneID" id="92205385"/>
<dbReference type="Gene3D" id="1.20.1300.10">
    <property type="entry name" value="Fumarate reductase/succinate dehydrogenase, transmembrane subunit"/>
    <property type="match status" value="1"/>
</dbReference>
<dbReference type="InterPro" id="IPR000701">
    <property type="entry name" value="SuccDH_FuR_B_TM-su"/>
</dbReference>
<protein>
    <submittedName>
        <fullName evidence="9">Uncharacterized protein</fullName>
    </submittedName>
</protein>
<dbReference type="SUPFAM" id="SSF81343">
    <property type="entry name" value="Fumarate reductase respiratory complex transmembrane subunits"/>
    <property type="match status" value="1"/>
</dbReference>
<keyword evidence="6" id="KW-0408">Iron</keyword>
<evidence type="ECO:0000256" key="3">
    <source>
        <dbReference type="ARBA" id="ARBA00022692"/>
    </source>
</evidence>
<dbReference type="EMBL" id="OZ022405">
    <property type="protein sequence ID" value="CAK9435462.1"/>
    <property type="molecule type" value="Genomic_DNA"/>
</dbReference>
<feature type="transmembrane region" description="Helical" evidence="8">
    <location>
        <begin position="156"/>
        <end position="175"/>
    </location>
</feature>